<dbReference type="InterPro" id="IPR001460">
    <property type="entry name" value="PCN-bd_Tpept"/>
</dbReference>
<dbReference type="EMBL" id="ACHF01000025">
    <property type="protein sequence ID" value="EEI63627.1"/>
    <property type="molecule type" value="Genomic_DNA"/>
</dbReference>
<dbReference type="Gene3D" id="1.10.3810.10">
    <property type="entry name" value="Biosynthetic peptidoglycan transglycosylase-like"/>
    <property type="match status" value="1"/>
</dbReference>
<accession>A0ABP2DUE9</accession>
<dbReference type="Gene3D" id="3.40.710.10">
    <property type="entry name" value="DD-peptidase/beta-lactamase superfamily"/>
    <property type="match status" value="1"/>
</dbReference>
<feature type="region of interest" description="Disordered" evidence="9">
    <location>
        <begin position="743"/>
        <end position="776"/>
    </location>
</feature>
<evidence type="ECO:0000259" key="10">
    <source>
        <dbReference type="Pfam" id="PF00905"/>
    </source>
</evidence>
<dbReference type="Pfam" id="PF00912">
    <property type="entry name" value="Transgly"/>
    <property type="match status" value="1"/>
</dbReference>
<evidence type="ECO:0000256" key="6">
    <source>
        <dbReference type="ARBA" id="ARBA00023268"/>
    </source>
</evidence>
<evidence type="ECO:0000256" key="2">
    <source>
        <dbReference type="ARBA" id="ARBA00022670"/>
    </source>
</evidence>
<name>A0ABP2DUE9_9CORY</name>
<keyword evidence="6" id="KW-0511">Multifunctional enzyme</keyword>
<evidence type="ECO:0000256" key="5">
    <source>
        <dbReference type="ARBA" id="ARBA00022801"/>
    </source>
</evidence>
<keyword evidence="5" id="KW-0378">Hydrolase</keyword>
<dbReference type="InterPro" id="IPR001264">
    <property type="entry name" value="Glyco_trans_51"/>
</dbReference>
<comment type="catalytic activity">
    <reaction evidence="8">
        <text>[GlcNAc-(1-&gt;4)-Mur2Ac(oyl-L-Ala-gamma-D-Glu-L-Lys-D-Ala-D-Ala)](n)-di-trans,octa-cis-undecaprenyl diphosphate + beta-D-GlcNAc-(1-&gt;4)-Mur2Ac(oyl-L-Ala-gamma-D-Glu-L-Lys-D-Ala-D-Ala)-di-trans,octa-cis-undecaprenyl diphosphate = [GlcNAc-(1-&gt;4)-Mur2Ac(oyl-L-Ala-gamma-D-Glu-L-Lys-D-Ala-D-Ala)](n+1)-di-trans,octa-cis-undecaprenyl diphosphate + di-trans,octa-cis-undecaprenyl diphosphate + H(+)</text>
        <dbReference type="Rhea" id="RHEA:23708"/>
        <dbReference type="Rhea" id="RHEA-COMP:9602"/>
        <dbReference type="Rhea" id="RHEA-COMP:9603"/>
        <dbReference type="ChEBI" id="CHEBI:15378"/>
        <dbReference type="ChEBI" id="CHEBI:58405"/>
        <dbReference type="ChEBI" id="CHEBI:60033"/>
        <dbReference type="ChEBI" id="CHEBI:78435"/>
        <dbReference type="EC" id="2.4.99.28"/>
    </reaction>
</comment>
<keyword evidence="3" id="KW-0328">Glycosyltransferase</keyword>
<protein>
    <submittedName>
        <fullName evidence="12">Transglycosylase</fullName>
    </submittedName>
</protein>
<dbReference type="InterPro" id="IPR036950">
    <property type="entry name" value="PBP_transglycosylase"/>
</dbReference>
<feature type="domain" description="Penicillin-binding protein transpeptidase" evidence="10">
    <location>
        <begin position="357"/>
        <end position="602"/>
    </location>
</feature>
<dbReference type="PANTHER" id="PTHR32282:SF33">
    <property type="entry name" value="PEPTIDOGLYCAN GLYCOSYLTRANSFERASE"/>
    <property type="match status" value="1"/>
</dbReference>
<organism evidence="12 13">
    <name type="scientific">Corynebacterium glucuronolyticum ATCC 51866</name>
    <dbReference type="NCBI Taxonomy" id="548478"/>
    <lineage>
        <taxon>Bacteria</taxon>
        <taxon>Bacillati</taxon>
        <taxon>Actinomycetota</taxon>
        <taxon>Actinomycetes</taxon>
        <taxon>Mycobacteriales</taxon>
        <taxon>Corynebacteriaceae</taxon>
        <taxon>Corynebacterium</taxon>
    </lineage>
</organism>
<keyword evidence="1" id="KW-0121">Carboxypeptidase</keyword>
<comment type="catalytic activity">
    <reaction evidence="7">
        <text>Preferential cleavage: (Ac)2-L-Lys-D-Ala-|-D-Ala. Also transpeptidation of peptidyl-alanyl moieties that are N-acyl substituents of D-alanine.</text>
        <dbReference type="EC" id="3.4.16.4"/>
    </reaction>
</comment>
<evidence type="ECO:0000256" key="8">
    <source>
        <dbReference type="ARBA" id="ARBA00049902"/>
    </source>
</evidence>
<gene>
    <name evidence="12" type="ORF">HMPREF0293_0876</name>
</gene>
<reference evidence="12 13" key="1">
    <citation type="submission" date="2009-01" db="EMBL/GenBank/DDBJ databases">
        <authorList>
            <person name="Qin X."/>
            <person name="Bachman B."/>
            <person name="Battles P."/>
            <person name="Bell A."/>
            <person name="Bess C."/>
            <person name="Bickham C."/>
            <person name="Chaboub L."/>
            <person name="Chen D."/>
            <person name="Coyle M."/>
            <person name="Deiros D.R."/>
            <person name="Dinh H."/>
            <person name="Forbes L."/>
            <person name="Fowler G."/>
            <person name="Francisco L."/>
            <person name="Fu Q."/>
            <person name="Gubbala S."/>
            <person name="Hale W."/>
            <person name="Han Y."/>
            <person name="Hemphill L."/>
            <person name="Highlander S.K."/>
            <person name="Hirani K."/>
            <person name="Hogues M."/>
            <person name="Jackson L."/>
            <person name="Jakkamsetti A."/>
            <person name="Javaid M."/>
            <person name="Jiang H."/>
            <person name="Korchina V."/>
            <person name="Kovar C."/>
            <person name="Lara F."/>
            <person name="Lee S."/>
            <person name="Mata R."/>
            <person name="Mathew T."/>
            <person name="Moen C."/>
            <person name="Morales K."/>
            <person name="Munidasa M."/>
            <person name="Nazareth L."/>
            <person name="Ngo R."/>
            <person name="Nguyen L."/>
            <person name="Okwuonu G."/>
            <person name="Ongeri F."/>
            <person name="Patil S."/>
            <person name="Petrosino J."/>
            <person name="Pham C."/>
            <person name="Pham P."/>
            <person name="Pu L.-L."/>
            <person name="Puazo M."/>
            <person name="Raj R."/>
            <person name="Reid J."/>
            <person name="Rouhana J."/>
            <person name="Saada N."/>
            <person name="Shang Y."/>
            <person name="Simmons D."/>
            <person name="Thornton R."/>
            <person name="Warren J."/>
            <person name="Weissenberger G."/>
            <person name="Zhang J."/>
            <person name="Zhang L."/>
            <person name="Zhou C."/>
            <person name="Zhu D."/>
            <person name="Muzny D."/>
            <person name="Worley K."/>
            <person name="Gibbs R."/>
        </authorList>
    </citation>
    <scope>NUCLEOTIDE SEQUENCE [LARGE SCALE GENOMIC DNA]</scope>
    <source>
        <strain evidence="12 13">ATCC 51866</strain>
    </source>
</reference>
<evidence type="ECO:0000256" key="7">
    <source>
        <dbReference type="ARBA" id="ARBA00034000"/>
    </source>
</evidence>
<dbReference type="Pfam" id="PF00905">
    <property type="entry name" value="Transpeptidase"/>
    <property type="match status" value="1"/>
</dbReference>
<dbReference type="InterPro" id="IPR050396">
    <property type="entry name" value="Glycosyltr_51/Transpeptidase"/>
</dbReference>
<sequence length="791" mass="82656">MRAITSLAQIVTAIIVAGALMALALAPVAGLSGIAAARTQEAMETGLADLTDGTAPGVTTIYDNANTPIAWIYKQRRFDVPADKIAQPMKDAIVSIEDRRFYDHDGVDWTGTLRAMATNVLSGGVRQGASTLDQQYVKNYMYLVNADTEEEAAAAVETSYARKLREMKMASELDNNLPKDEILARYLNIVPYGNGAFGIEAAARTYFGTSAAQLTVPQAALLAGVVQSTSGLNPYANPEGALERRNTVLQTMADSGKIPAEALAGYQAEPLGVLPEPVGLPQGCITAGDLGFFCDYVLEYLDSKGLSTDELTKSSYEIHTTIDPAMQARVKQSVNQFANPQTPGVAETMNVINPGDKREVLAMANSRSYGLDADNFETVLPLTASTLGSGAGSVFKIFTAATALTEGIGIDTVLPVPVRVEKSGMGFGGAKNCPPGMYCVENAGTYKPQMTLREALAQSPNTTFVNLIETVGVEDTVNMAVKLGLRNYKDEGIAQDVIDHNSGSFTLGPTPVNPLELTNVAATLASGGRWCEPNPIASITENGTPVDLHVPACEDVLEPGAAGALATALSDDLTKGTASDTAKAMNWQGTASSKTGTTETHQSSAFLGFNTGFAASTYIFNDGQVNTPLCTAPLRQCQDGTLYGGMEATATWVNVANQTPTATSGTLPKADARYNSGTATLPEVGGLSKEAATKRLKDAGYAISNVTYAPGNGTPKERALYARFDGLAHAGAAVTLVLSDGTRAAPTPTSAPNPTGAPVPPAAPPQAPTGPSDKDLEELANAVDDLLKNFG</sequence>
<evidence type="ECO:0000256" key="1">
    <source>
        <dbReference type="ARBA" id="ARBA00022645"/>
    </source>
</evidence>
<dbReference type="PANTHER" id="PTHR32282">
    <property type="entry name" value="BINDING PROTEIN TRANSPEPTIDASE, PUTATIVE-RELATED"/>
    <property type="match status" value="1"/>
</dbReference>
<evidence type="ECO:0000313" key="13">
    <source>
        <dbReference type="Proteomes" id="UP000006237"/>
    </source>
</evidence>
<dbReference type="SUPFAM" id="SSF56601">
    <property type="entry name" value="beta-lactamase/transpeptidase-like"/>
    <property type="match status" value="1"/>
</dbReference>
<evidence type="ECO:0000259" key="11">
    <source>
        <dbReference type="Pfam" id="PF00912"/>
    </source>
</evidence>
<feature type="compositionally biased region" description="Pro residues" evidence="9">
    <location>
        <begin position="749"/>
        <end position="768"/>
    </location>
</feature>
<dbReference type="InterPro" id="IPR023346">
    <property type="entry name" value="Lysozyme-like_dom_sf"/>
</dbReference>
<feature type="domain" description="Glycosyl transferase family 51" evidence="11">
    <location>
        <begin position="68"/>
        <end position="252"/>
    </location>
</feature>
<keyword evidence="4" id="KW-0808">Transferase</keyword>
<proteinExistence type="predicted"/>
<evidence type="ECO:0000313" key="12">
    <source>
        <dbReference type="EMBL" id="EEI63627.1"/>
    </source>
</evidence>
<dbReference type="InterPro" id="IPR012338">
    <property type="entry name" value="Beta-lactam/transpept-like"/>
</dbReference>
<dbReference type="Proteomes" id="UP000006237">
    <property type="component" value="Unassembled WGS sequence"/>
</dbReference>
<evidence type="ECO:0000256" key="3">
    <source>
        <dbReference type="ARBA" id="ARBA00022676"/>
    </source>
</evidence>
<comment type="caution">
    <text evidence="12">The sequence shown here is derived from an EMBL/GenBank/DDBJ whole genome shotgun (WGS) entry which is preliminary data.</text>
</comment>
<evidence type="ECO:0000256" key="4">
    <source>
        <dbReference type="ARBA" id="ARBA00022679"/>
    </source>
</evidence>
<keyword evidence="2" id="KW-0645">Protease</keyword>
<evidence type="ECO:0000256" key="9">
    <source>
        <dbReference type="SAM" id="MobiDB-lite"/>
    </source>
</evidence>
<dbReference type="SUPFAM" id="SSF53955">
    <property type="entry name" value="Lysozyme-like"/>
    <property type="match status" value="1"/>
</dbReference>
<keyword evidence="13" id="KW-1185">Reference proteome</keyword>